<evidence type="ECO:0000259" key="2">
    <source>
        <dbReference type="SMART" id="SM01008"/>
    </source>
</evidence>
<dbReference type="Gene3D" id="3.90.1170.50">
    <property type="entry name" value="Aldehyde oxidase/xanthine dehydrogenase, a/b hammerhead"/>
    <property type="match status" value="1"/>
</dbReference>
<sequence length="237" mass="24873">MDETRIQDRGGAGEPALESLSEKPPTEERAIRGGIRSPLAHDSGGKHVSGAARYADDDPELPGTLQITIAMSERAHARIAGMDLDAVRSAPGVVAVLTAADIPGQNDYSPVFGDDPIFPVDTVDYVGQPLFAVAAETEAAARAAAKLARIEYEELPAAIGIDDAIAFADQAGADLLPAHEMKLGDAGAALDTAPRRVKARVEVGGQDHFYLEGQIAYAIPQEDGDVLVRSSTQHPSE</sequence>
<dbReference type="SUPFAM" id="SSF56003">
    <property type="entry name" value="Molybdenum cofactor-binding domain"/>
    <property type="match status" value="1"/>
</dbReference>
<dbReference type="AlphaFoldDB" id="A0A9X2H1Q0"/>
<feature type="domain" description="Aldehyde oxidase/xanthine dehydrogenase a/b hammerhead" evidence="2">
    <location>
        <begin position="49"/>
        <end position="156"/>
    </location>
</feature>
<protein>
    <submittedName>
        <fullName evidence="3">Molybdopterin-dependent oxidoreductase</fullName>
    </submittedName>
</protein>
<feature type="region of interest" description="Disordered" evidence="1">
    <location>
        <begin position="1"/>
        <end position="59"/>
    </location>
</feature>
<dbReference type="SMART" id="SM01008">
    <property type="entry name" value="Ald_Xan_dh_C"/>
    <property type="match status" value="1"/>
</dbReference>
<dbReference type="InterPro" id="IPR016208">
    <property type="entry name" value="Ald_Oxase/xanthine_DH-like"/>
</dbReference>
<organism evidence="3 4">
    <name type="scientific">Aurantimonas marianensis</name>
    <dbReference type="NCBI Taxonomy" id="2920428"/>
    <lineage>
        <taxon>Bacteria</taxon>
        <taxon>Pseudomonadati</taxon>
        <taxon>Pseudomonadota</taxon>
        <taxon>Alphaproteobacteria</taxon>
        <taxon>Hyphomicrobiales</taxon>
        <taxon>Aurantimonadaceae</taxon>
        <taxon>Aurantimonas</taxon>
    </lineage>
</organism>
<evidence type="ECO:0000256" key="1">
    <source>
        <dbReference type="SAM" id="MobiDB-lite"/>
    </source>
</evidence>
<name>A0A9X2H1Q0_9HYPH</name>
<dbReference type="Gene3D" id="3.30.365.10">
    <property type="entry name" value="Aldehyde oxidase/xanthine dehydrogenase, molybdopterin binding domain"/>
    <property type="match status" value="2"/>
</dbReference>
<proteinExistence type="predicted"/>
<evidence type="ECO:0000313" key="4">
    <source>
        <dbReference type="Proteomes" id="UP001155220"/>
    </source>
</evidence>
<accession>A0A9X2H1Q0</accession>
<dbReference type="InterPro" id="IPR008274">
    <property type="entry name" value="AldOxase/xan_DH_MoCoBD1"/>
</dbReference>
<dbReference type="PANTHER" id="PTHR45444:SF3">
    <property type="entry name" value="XANTHINE DEHYDROGENASE"/>
    <property type="match status" value="1"/>
</dbReference>
<dbReference type="RefSeq" id="WP_253962546.1">
    <property type="nucleotide sequence ID" value="NZ_JALHBS010000002.1"/>
</dbReference>
<keyword evidence="4" id="KW-1185">Reference proteome</keyword>
<dbReference type="InterPro" id="IPR037165">
    <property type="entry name" value="AldOxase/xan_DH_Mopterin-bd_sf"/>
</dbReference>
<evidence type="ECO:0000313" key="3">
    <source>
        <dbReference type="EMBL" id="MCP3053647.1"/>
    </source>
</evidence>
<dbReference type="EMBL" id="JALHBS010000002">
    <property type="protein sequence ID" value="MCP3053647.1"/>
    <property type="molecule type" value="Genomic_DNA"/>
</dbReference>
<dbReference type="GO" id="GO:0005506">
    <property type="term" value="F:iron ion binding"/>
    <property type="evidence" value="ECO:0007669"/>
    <property type="project" value="InterPro"/>
</dbReference>
<dbReference type="InterPro" id="IPR000674">
    <property type="entry name" value="Ald_Oxase/Xan_DH_a/b"/>
</dbReference>
<dbReference type="PANTHER" id="PTHR45444">
    <property type="entry name" value="XANTHINE DEHYDROGENASE"/>
    <property type="match status" value="1"/>
</dbReference>
<reference evidence="3" key="1">
    <citation type="submission" date="2022-03" db="EMBL/GenBank/DDBJ databases">
        <title>Aurantimonas Liuensis sp. Nov., isolated from the hadal seawater of the Mariana Trench.</title>
        <authorList>
            <person name="Liu R."/>
        </authorList>
    </citation>
    <scope>NUCLEOTIDE SEQUENCE</scope>
    <source>
        <strain evidence="3">LRZ36</strain>
    </source>
</reference>
<dbReference type="Pfam" id="PF01315">
    <property type="entry name" value="Ald_Xan_dh_C"/>
    <property type="match status" value="1"/>
</dbReference>
<gene>
    <name evidence="3" type="ORF">MJ956_00610</name>
</gene>
<feature type="compositionally biased region" description="Basic and acidic residues" evidence="1">
    <location>
        <begin position="20"/>
        <end position="31"/>
    </location>
</feature>
<dbReference type="Proteomes" id="UP001155220">
    <property type="component" value="Unassembled WGS sequence"/>
</dbReference>
<dbReference type="SUPFAM" id="SSF54665">
    <property type="entry name" value="CO dehydrogenase molybdoprotein N-domain-like"/>
    <property type="match status" value="1"/>
</dbReference>
<feature type="non-terminal residue" evidence="3">
    <location>
        <position position="237"/>
    </location>
</feature>
<dbReference type="GO" id="GO:0016491">
    <property type="term" value="F:oxidoreductase activity"/>
    <property type="evidence" value="ECO:0007669"/>
    <property type="project" value="InterPro"/>
</dbReference>
<dbReference type="Pfam" id="PF02738">
    <property type="entry name" value="MoCoBD_1"/>
    <property type="match status" value="1"/>
</dbReference>
<comment type="caution">
    <text evidence="3">The sequence shown here is derived from an EMBL/GenBank/DDBJ whole genome shotgun (WGS) entry which is preliminary data.</text>
</comment>
<dbReference type="InterPro" id="IPR036856">
    <property type="entry name" value="Ald_Oxase/Xan_DH_a/b_sf"/>
</dbReference>